<keyword evidence="6" id="KW-0206">Cytoskeleton</keyword>
<feature type="coiled-coil region" evidence="8">
    <location>
        <begin position="58"/>
        <end position="85"/>
    </location>
</feature>
<dbReference type="AlphaFoldDB" id="A0A9N9B643"/>
<reference evidence="11" key="1">
    <citation type="submission" date="2021-06" db="EMBL/GenBank/DDBJ databases">
        <authorList>
            <person name="Kallberg Y."/>
            <person name="Tangrot J."/>
            <person name="Rosling A."/>
        </authorList>
    </citation>
    <scope>NUCLEOTIDE SEQUENCE</scope>
    <source>
        <strain evidence="11">AZ414A</strain>
    </source>
</reference>
<evidence type="ECO:0000256" key="3">
    <source>
        <dbReference type="ARBA" id="ARBA00010042"/>
    </source>
</evidence>
<dbReference type="InterPro" id="IPR005635">
    <property type="entry name" value="Inner_centromere_prot_ARK-bd"/>
</dbReference>
<feature type="region of interest" description="Disordered" evidence="9">
    <location>
        <begin position="184"/>
        <end position="205"/>
    </location>
</feature>
<feature type="domain" description="Inner centromere protein ARK-binding" evidence="10">
    <location>
        <begin position="124"/>
        <end position="177"/>
    </location>
</feature>
<protein>
    <submittedName>
        <fullName evidence="11">150_t:CDS:1</fullName>
    </submittedName>
</protein>
<evidence type="ECO:0000256" key="6">
    <source>
        <dbReference type="ARBA" id="ARBA00023212"/>
    </source>
</evidence>
<dbReference type="Pfam" id="PF03941">
    <property type="entry name" value="INCENP_ARK-bind"/>
    <property type="match status" value="1"/>
</dbReference>
<keyword evidence="7" id="KW-0539">Nucleus</keyword>
<evidence type="ECO:0000256" key="2">
    <source>
        <dbReference type="ARBA" id="ARBA00004186"/>
    </source>
</evidence>
<gene>
    <name evidence="11" type="ORF">DEBURN_LOCUS7387</name>
</gene>
<comment type="subcellular location">
    <subcellularLocation>
        <location evidence="2">Cytoplasm</location>
        <location evidence="2">Cytoskeleton</location>
        <location evidence="2">Spindle</location>
    </subcellularLocation>
    <subcellularLocation>
        <location evidence="1">Nucleus</location>
    </subcellularLocation>
</comment>
<evidence type="ECO:0000256" key="4">
    <source>
        <dbReference type="ARBA" id="ARBA00022490"/>
    </source>
</evidence>
<evidence type="ECO:0000256" key="9">
    <source>
        <dbReference type="SAM" id="MobiDB-lite"/>
    </source>
</evidence>
<dbReference type="Gene3D" id="6.10.250.2990">
    <property type="match status" value="1"/>
</dbReference>
<keyword evidence="4" id="KW-0963">Cytoplasm</keyword>
<evidence type="ECO:0000313" key="11">
    <source>
        <dbReference type="EMBL" id="CAG8556925.1"/>
    </source>
</evidence>
<name>A0A9N9B643_9GLOM</name>
<comment type="caution">
    <text evidence="11">The sequence shown here is derived from an EMBL/GenBank/DDBJ whole genome shotgun (WGS) entry which is preliminary data.</text>
</comment>
<dbReference type="PANTHER" id="PTHR13142">
    <property type="entry name" value="INNER CENTROMERE PROTEIN"/>
    <property type="match status" value="1"/>
</dbReference>
<dbReference type="Proteomes" id="UP000789706">
    <property type="component" value="Unassembled WGS sequence"/>
</dbReference>
<keyword evidence="8" id="KW-0175">Coiled coil</keyword>
<evidence type="ECO:0000256" key="8">
    <source>
        <dbReference type="SAM" id="Coils"/>
    </source>
</evidence>
<evidence type="ECO:0000256" key="5">
    <source>
        <dbReference type="ARBA" id="ARBA00022829"/>
    </source>
</evidence>
<evidence type="ECO:0000259" key="10">
    <source>
        <dbReference type="Pfam" id="PF03941"/>
    </source>
</evidence>
<dbReference type="GO" id="GO:0005819">
    <property type="term" value="C:spindle"/>
    <property type="evidence" value="ECO:0007669"/>
    <property type="project" value="UniProtKB-SubCell"/>
</dbReference>
<comment type="similarity">
    <text evidence="3">Belongs to the INCENP family.</text>
</comment>
<evidence type="ECO:0000313" key="12">
    <source>
        <dbReference type="Proteomes" id="UP000789706"/>
    </source>
</evidence>
<dbReference type="OrthoDB" id="6123at2759"/>
<proteinExistence type="inferred from homology"/>
<organism evidence="11 12">
    <name type="scientific">Diversispora eburnea</name>
    <dbReference type="NCBI Taxonomy" id="1213867"/>
    <lineage>
        <taxon>Eukaryota</taxon>
        <taxon>Fungi</taxon>
        <taxon>Fungi incertae sedis</taxon>
        <taxon>Mucoromycota</taxon>
        <taxon>Glomeromycotina</taxon>
        <taxon>Glomeromycetes</taxon>
        <taxon>Diversisporales</taxon>
        <taxon>Diversisporaceae</taxon>
        <taxon>Diversispora</taxon>
    </lineage>
</organism>
<dbReference type="GO" id="GO:0007059">
    <property type="term" value="P:chromosome segregation"/>
    <property type="evidence" value="ECO:0007669"/>
    <property type="project" value="UniProtKB-KW"/>
</dbReference>
<evidence type="ECO:0000256" key="1">
    <source>
        <dbReference type="ARBA" id="ARBA00004123"/>
    </source>
</evidence>
<keyword evidence="12" id="KW-1185">Reference proteome</keyword>
<keyword evidence="5" id="KW-0159">Chromosome partition</keyword>
<dbReference type="EMBL" id="CAJVPK010000884">
    <property type="protein sequence ID" value="CAG8556925.1"/>
    <property type="molecule type" value="Genomic_DNA"/>
</dbReference>
<sequence>MQNMQNVALENYQISEGCWLSNEKRKIENYFTENFQEFTVTFQQEVDAIKNYLDTKRLAALQRRREEEQRRLLNAKQREEEWKRKANFTLEIRKKVDEGSKKKRIDKIDKFRSKMVEPEIELPEMDSDSEMEMEDKNKICPDWCRPSDLKAALRRQAFIDPEEIFGKVQPLNIEEIFKDRRNKFRQRSSSSNWADADALTSEEEKEYKLRMGFN</sequence>
<evidence type="ECO:0000256" key="7">
    <source>
        <dbReference type="ARBA" id="ARBA00023242"/>
    </source>
</evidence>
<dbReference type="PANTHER" id="PTHR13142:SF1">
    <property type="entry name" value="INNER CENTROMERE PROTEIN"/>
    <property type="match status" value="1"/>
</dbReference>
<accession>A0A9N9B643</accession>
<dbReference type="GO" id="GO:0005634">
    <property type="term" value="C:nucleus"/>
    <property type="evidence" value="ECO:0007669"/>
    <property type="project" value="UniProtKB-SubCell"/>
</dbReference>